<accession>A0A183AFT2</accession>
<evidence type="ECO:0000313" key="3">
    <source>
        <dbReference type="Proteomes" id="UP000272942"/>
    </source>
</evidence>
<proteinExistence type="predicted"/>
<evidence type="ECO:0000313" key="4">
    <source>
        <dbReference type="WBParaSite" id="ECPE_0000583001-mRNA-1"/>
    </source>
</evidence>
<protein>
    <submittedName>
        <fullName evidence="4">DUF4708 domain-containing protein</fullName>
    </submittedName>
</protein>
<keyword evidence="3" id="KW-1185">Reference proteome</keyword>
<organism evidence="4">
    <name type="scientific">Echinostoma caproni</name>
    <dbReference type="NCBI Taxonomy" id="27848"/>
    <lineage>
        <taxon>Eukaryota</taxon>
        <taxon>Metazoa</taxon>
        <taxon>Spiralia</taxon>
        <taxon>Lophotrochozoa</taxon>
        <taxon>Platyhelminthes</taxon>
        <taxon>Trematoda</taxon>
        <taxon>Digenea</taxon>
        <taxon>Plagiorchiida</taxon>
        <taxon>Echinostomata</taxon>
        <taxon>Echinostomatoidea</taxon>
        <taxon>Echinostomatidae</taxon>
        <taxon>Echinostoma</taxon>
    </lineage>
</organism>
<dbReference type="Proteomes" id="UP000272942">
    <property type="component" value="Unassembled WGS sequence"/>
</dbReference>
<gene>
    <name evidence="2" type="ORF">ECPE_LOCUS5817</name>
</gene>
<reference evidence="2 3" key="2">
    <citation type="submission" date="2018-11" db="EMBL/GenBank/DDBJ databases">
        <authorList>
            <consortium name="Pathogen Informatics"/>
        </authorList>
    </citation>
    <scope>NUCLEOTIDE SEQUENCE [LARGE SCALE GENOMIC DNA]</scope>
    <source>
        <strain evidence="2 3">Egypt</strain>
    </source>
</reference>
<sequence length="332" mass="37807">MFLSDHLSYGYRLPEQEASIFYVDVTFPGFGTNRQFTYPSCCLTMLGRNSTELPRKFRDDGTEAVKQFLIDLNRLIPRILDSEFCKIGSVLHMALDCLHPFKSIQTASSAMIQLATEHKQQSLIGSVKSNAESTEEPSDTSESNKPLKTPSIEEQRSTQWDDDELFLSAVQSIVNNCNMAFGDDTHESRTLNPRIFAQDNTPVEDERIIVNKEEEKEKQTFPNAMQERTDESTESITKLKENSINNDSSSVKRNPGVENVQRKFIAPKRVLQTSEECNLIHKIPKSSVYLSESTEQTELVNFIRRMHGSVLRVGMSKKRPTVVYSQLVKREP</sequence>
<evidence type="ECO:0000256" key="1">
    <source>
        <dbReference type="SAM" id="MobiDB-lite"/>
    </source>
</evidence>
<name>A0A183AFT2_9TREM</name>
<dbReference type="EMBL" id="UZAN01042722">
    <property type="protein sequence ID" value="VDP76619.1"/>
    <property type="molecule type" value="Genomic_DNA"/>
</dbReference>
<feature type="region of interest" description="Disordered" evidence="1">
    <location>
        <begin position="123"/>
        <end position="160"/>
    </location>
</feature>
<evidence type="ECO:0000313" key="2">
    <source>
        <dbReference type="EMBL" id="VDP76619.1"/>
    </source>
</evidence>
<reference evidence="4" key="1">
    <citation type="submission" date="2016-06" db="UniProtKB">
        <authorList>
            <consortium name="WormBaseParasite"/>
        </authorList>
    </citation>
    <scope>IDENTIFICATION</scope>
</reference>
<dbReference type="WBParaSite" id="ECPE_0000583001-mRNA-1">
    <property type="protein sequence ID" value="ECPE_0000583001-mRNA-1"/>
    <property type="gene ID" value="ECPE_0000583001"/>
</dbReference>
<dbReference type="AlphaFoldDB" id="A0A183AFT2"/>